<dbReference type="SUPFAM" id="SSF103473">
    <property type="entry name" value="MFS general substrate transporter"/>
    <property type="match status" value="1"/>
</dbReference>
<dbReference type="PANTHER" id="PTHR23526:SF2">
    <property type="entry name" value="MAJOR FACILITATOR SUPERFAMILY (MFS) PROFILE DOMAIN-CONTAINING PROTEIN"/>
    <property type="match status" value="1"/>
</dbReference>
<feature type="transmembrane region" description="Helical" evidence="2">
    <location>
        <begin position="83"/>
        <end position="103"/>
    </location>
</feature>
<dbReference type="InterPro" id="IPR036259">
    <property type="entry name" value="MFS_trans_sf"/>
</dbReference>
<keyword evidence="2" id="KW-0472">Membrane</keyword>
<name>A0ABW1ILJ7_9BACL</name>
<feature type="transmembrane region" description="Helical" evidence="2">
    <location>
        <begin position="115"/>
        <end position="134"/>
    </location>
</feature>
<comment type="caution">
    <text evidence="3">The sequence shown here is derived from an EMBL/GenBank/DDBJ whole genome shotgun (WGS) entry which is preliminary data.</text>
</comment>
<accession>A0ABW1ILJ7</accession>
<organism evidence="3 4">
    <name type="scientific">Marinicrinis lubricantis</name>
    <dbReference type="NCBI Taxonomy" id="2086470"/>
    <lineage>
        <taxon>Bacteria</taxon>
        <taxon>Bacillati</taxon>
        <taxon>Bacillota</taxon>
        <taxon>Bacilli</taxon>
        <taxon>Bacillales</taxon>
        <taxon>Paenibacillaceae</taxon>
    </lineage>
</organism>
<evidence type="ECO:0000313" key="4">
    <source>
        <dbReference type="Proteomes" id="UP001596250"/>
    </source>
</evidence>
<feature type="transmembrane region" description="Helical" evidence="2">
    <location>
        <begin position="289"/>
        <end position="307"/>
    </location>
</feature>
<gene>
    <name evidence="3" type="ORF">ACFPXP_05790</name>
</gene>
<feature type="transmembrane region" description="Helical" evidence="2">
    <location>
        <begin position="344"/>
        <end position="369"/>
    </location>
</feature>
<feature type="transmembrane region" description="Helical" evidence="2">
    <location>
        <begin position="176"/>
        <end position="198"/>
    </location>
</feature>
<protein>
    <submittedName>
        <fullName evidence="3">MFS transporter</fullName>
    </submittedName>
</protein>
<proteinExistence type="predicted"/>
<keyword evidence="2" id="KW-1133">Transmembrane helix</keyword>
<sequence>MMATDSKNKKTFPRLTIQRHTMPGIPYAVRSKKQEEKEPGNKTKAALDRQSILLLTVQGLHGAATALSILFVNVFIFKQSRDFGLIGWFALFQHLGGTLTFYFAGKWVKEHNKMITLRIGISLSAVMYLVILFLDGQAARFALLLGTLQGISSGLFWLAFNVVYFEITGPHNRDRFNGIAGLLGSLSGMLAPWLSGFIIGQLGDGKGYPVIFSTSLAVFIVAVVFSFFLKKRKVDGKYEWFYAFKHLADHKNPWRKAFTGLVFQGIREGIFFFLVGLLVYEVTQNEFRLGTYSFITSAVGLLSFWLIGRWMKPKRRLKFMLVGTIALLVFILPFFVQLSYPTLLIFGIGTSLFFPMFAIPMTSSVFDLIGKDQKAVEHRVEYVVLRETGLNVGRILGNLLFIAFVTWIGIEQRIPFIIFLVVIGSSPIISWIFMRKMVGEQRDVMTNK</sequence>
<dbReference type="EMBL" id="JBHSQV010000034">
    <property type="protein sequence ID" value="MFC5985942.1"/>
    <property type="molecule type" value="Genomic_DNA"/>
</dbReference>
<feature type="transmembrane region" description="Helical" evidence="2">
    <location>
        <begin position="390"/>
        <end position="410"/>
    </location>
</feature>
<dbReference type="PANTHER" id="PTHR23526">
    <property type="entry name" value="INTEGRAL MEMBRANE TRANSPORT PROTEIN-RELATED"/>
    <property type="match status" value="1"/>
</dbReference>
<feature type="transmembrane region" description="Helical" evidence="2">
    <location>
        <begin position="210"/>
        <end position="229"/>
    </location>
</feature>
<feature type="transmembrane region" description="Helical" evidence="2">
    <location>
        <begin position="52"/>
        <end position="77"/>
    </location>
</feature>
<evidence type="ECO:0000313" key="3">
    <source>
        <dbReference type="EMBL" id="MFC5985942.1"/>
    </source>
</evidence>
<comment type="subcellular location">
    <subcellularLocation>
        <location evidence="1">Cell membrane</location>
        <topology evidence="1">Multi-pass membrane protein</topology>
    </subcellularLocation>
</comment>
<feature type="transmembrane region" description="Helical" evidence="2">
    <location>
        <begin position="140"/>
        <end position="164"/>
    </location>
</feature>
<feature type="transmembrane region" description="Helical" evidence="2">
    <location>
        <begin position="261"/>
        <end position="283"/>
    </location>
</feature>
<evidence type="ECO:0000256" key="1">
    <source>
        <dbReference type="ARBA" id="ARBA00004651"/>
    </source>
</evidence>
<keyword evidence="2" id="KW-0812">Transmembrane</keyword>
<dbReference type="Gene3D" id="1.20.1250.20">
    <property type="entry name" value="MFS general substrate transporter like domains"/>
    <property type="match status" value="2"/>
</dbReference>
<dbReference type="RefSeq" id="WP_379893237.1">
    <property type="nucleotide sequence ID" value="NZ_CBCSCT010000019.1"/>
</dbReference>
<keyword evidence="4" id="KW-1185">Reference proteome</keyword>
<reference evidence="4" key="1">
    <citation type="journal article" date="2019" name="Int. J. Syst. Evol. Microbiol.">
        <title>The Global Catalogue of Microorganisms (GCM) 10K type strain sequencing project: providing services to taxonomists for standard genome sequencing and annotation.</title>
        <authorList>
            <consortium name="The Broad Institute Genomics Platform"/>
            <consortium name="The Broad Institute Genome Sequencing Center for Infectious Disease"/>
            <person name="Wu L."/>
            <person name="Ma J."/>
        </authorList>
    </citation>
    <scope>NUCLEOTIDE SEQUENCE [LARGE SCALE GENOMIC DNA]</scope>
    <source>
        <strain evidence="4">CCM 8749</strain>
    </source>
</reference>
<dbReference type="Proteomes" id="UP001596250">
    <property type="component" value="Unassembled WGS sequence"/>
</dbReference>
<dbReference type="InterPro" id="IPR011701">
    <property type="entry name" value="MFS"/>
</dbReference>
<dbReference type="Pfam" id="PF07690">
    <property type="entry name" value="MFS_1"/>
    <property type="match status" value="1"/>
</dbReference>
<evidence type="ECO:0000256" key="2">
    <source>
        <dbReference type="SAM" id="Phobius"/>
    </source>
</evidence>
<feature type="transmembrane region" description="Helical" evidence="2">
    <location>
        <begin position="416"/>
        <end position="434"/>
    </location>
</feature>
<dbReference type="InterPro" id="IPR052528">
    <property type="entry name" value="Sugar_transport-like"/>
</dbReference>
<feature type="transmembrane region" description="Helical" evidence="2">
    <location>
        <begin position="319"/>
        <end position="338"/>
    </location>
</feature>